<evidence type="ECO:0000256" key="1">
    <source>
        <dbReference type="ARBA" id="ARBA00022679"/>
    </source>
</evidence>
<proteinExistence type="predicted"/>
<feature type="non-terminal residue" evidence="2">
    <location>
        <position position="133"/>
    </location>
</feature>
<dbReference type="GO" id="GO:0045547">
    <property type="term" value="F:ditrans,polycis-polyprenyl diphosphate synthase [(2E,6E)-farnesyl diphosphate specific] activity"/>
    <property type="evidence" value="ECO:0007669"/>
    <property type="project" value="TreeGrafter"/>
</dbReference>
<organism evidence="2 3">
    <name type="scientific">Trifolium medium</name>
    <dbReference type="NCBI Taxonomy" id="97028"/>
    <lineage>
        <taxon>Eukaryota</taxon>
        <taxon>Viridiplantae</taxon>
        <taxon>Streptophyta</taxon>
        <taxon>Embryophyta</taxon>
        <taxon>Tracheophyta</taxon>
        <taxon>Spermatophyta</taxon>
        <taxon>Magnoliopsida</taxon>
        <taxon>eudicotyledons</taxon>
        <taxon>Gunneridae</taxon>
        <taxon>Pentapetalae</taxon>
        <taxon>rosids</taxon>
        <taxon>fabids</taxon>
        <taxon>Fabales</taxon>
        <taxon>Fabaceae</taxon>
        <taxon>Papilionoideae</taxon>
        <taxon>50 kb inversion clade</taxon>
        <taxon>NPAAA clade</taxon>
        <taxon>Hologalegina</taxon>
        <taxon>IRL clade</taxon>
        <taxon>Trifolieae</taxon>
        <taxon>Trifolium</taxon>
    </lineage>
</organism>
<dbReference type="AlphaFoldDB" id="A0A392PUT7"/>
<sequence>MILTKRDTTAAAPIPNAVHGDEAEGIASLYEDLLEAEPMPAELREELMPKHVAVIMDGNRRWAKMRGLPPSEGHVALVPPLRMVVKLCLSWGIKVLTVYAFSTENLLRPKVIINVLRTGPNRPVRPVGPGTGH</sequence>
<dbReference type="GO" id="GO:0009570">
    <property type="term" value="C:chloroplast stroma"/>
    <property type="evidence" value="ECO:0007669"/>
    <property type="project" value="TreeGrafter"/>
</dbReference>
<dbReference type="Pfam" id="PF01255">
    <property type="entry name" value="Prenyltransf"/>
    <property type="match status" value="1"/>
</dbReference>
<dbReference type="PANTHER" id="PTHR10291">
    <property type="entry name" value="DEHYDRODOLICHYL DIPHOSPHATE SYNTHASE FAMILY MEMBER"/>
    <property type="match status" value="1"/>
</dbReference>
<dbReference type="Proteomes" id="UP000265520">
    <property type="component" value="Unassembled WGS sequence"/>
</dbReference>
<name>A0A392PUT7_9FABA</name>
<dbReference type="InterPro" id="IPR036424">
    <property type="entry name" value="UPP_synth-like_sf"/>
</dbReference>
<dbReference type="GO" id="GO:0009409">
    <property type="term" value="P:response to cold"/>
    <property type="evidence" value="ECO:0007669"/>
    <property type="project" value="TreeGrafter"/>
</dbReference>
<keyword evidence="1" id="KW-0808">Transferase</keyword>
<protein>
    <submittedName>
        <fullName evidence="2">Dehydrodolichyl diphosphate synthase 2-like</fullName>
    </submittedName>
</protein>
<dbReference type="PANTHER" id="PTHR10291:SF0">
    <property type="entry name" value="DEHYDRODOLICHYL DIPHOSPHATE SYNTHASE 2"/>
    <property type="match status" value="1"/>
</dbReference>
<dbReference type="EMBL" id="LXQA010093376">
    <property type="protein sequence ID" value="MCI14685.1"/>
    <property type="molecule type" value="Genomic_DNA"/>
</dbReference>
<keyword evidence="3" id="KW-1185">Reference proteome</keyword>
<dbReference type="Gene3D" id="3.40.1180.10">
    <property type="entry name" value="Decaprenyl diphosphate synthase-like"/>
    <property type="match status" value="1"/>
</dbReference>
<evidence type="ECO:0000313" key="2">
    <source>
        <dbReference type="EMBL" id="MCI14685.1"/>
    </source>
</evidence>
<comment type="caution">
    <text evidence="2">The sequence shown here is derived from an EMBL/GenBank/DDBJ whole genome shotgun (WGS) entry which is preliminary data.</text>
</comment>
<dbReference type="GO" id="GO:0009668">
    <property type="term" value="P:plastid membrane organization"/>
    <property type="evidence" value="ECO:0007669"/>
    <property type="project" value="TreeGrafter"/>
</dbReference>
<evidence type="ECO:0000313" key="3">
    <source>
        <dbReference type="Proteomes" id="UP000265520"/>
    </source>
</evidence>
<accession>A0A392PUT7</accession>
<dbReference type="SUPFAM" id="SSF64005">
    <property type="entry name" value="Undecaprenyl diphosphate synthase"/>
    <property type="match status" value="1"/>
</dbReference>
<reference evidence="2 3" key="1">
    <citation type="journal article" date="2018" name="Front. Plant Sci.">
        <title>Red Clover (Trifolium pratense) and Zigzag Clover (T. medium) - A Picture of Genomic Similarities and Differences.</title>
        <authorList>
            <person name="Dluhosova J."/>
            <person name="Istvanek J."/>
            <person name="Nedelnik J."/>
            <person name="Repkova J."/>
        </authorList>
    </citation>
    <scope>NUCLEOTIDE SEQUENCE [LARGE SCALE GENOMIC DNA]</scope>
    <source>
        <strain evidence="3">cv. 10/8</strain>
        <tissue evidence="2">Leaf</tissue>
    </source>
</reference>
<dbReference type="InterPro" id="IPR001441">
    <property type="entry name" value="UPP_synth-like"/>
</dbReference>
<dbReference type="GO" id="GO:0016094">
    <property type="term" value="P:polyprenol biosynthetic process"/>
    <property type="evidence" value="ECO:0007669"/>
    <property type="project" value="TreeGrafter"/>
</dbReference>